<name>A0A1T4L1N4_9LACT</name>
<organism evidence="3 4">
    <name type="scientific">Globicatella sulfidifaciens DSM 15739</name>
    <dbReference type="NCBI Taxonomy" id="1121925"/>
    <lineage>
        <taxon>Bacteria</taxon>
        <taxon>Bacillati</taxon>
        <taxon>Bacillota</taxon>
        <taxon>Bacilli</taxon>
        <taxon>Lactobacillales</taxon>
        <taxon>Aerococcaceae</taxon>
        <taxon>Globicatella</taxon>
    </lineage>
</organism>
<evidence type="ECO:0000259" key="2">
    <source>
        <dbReference type="Pfam" id="PF08241"/>
    </source>
</evidence>
<gene>
    <name evidence="3" type="ORF">SAMN02746011_00934</name>
</gene>
<evidence type="ECO:0000313" key="4">
    <source>
        <dbReference type="Proteomes" id="UP000189941"/>
    </source>
</evidence>
<dbReference type="InterPro" id="IPR050447">
    <property type="entry name" value="Erg6_SMT_methyltransf"/>
</dbReference>
<dbReference type="PANTHER" id="PTHR44068:SF11">
    <property type="entry name" value="GERANYL DIPHOSPHATE 2-C-METHYLTRANSFERASE"/>
    <property type="match status" value="1"/>
</dbReference>
<dbReference type="Gene3D" id="3.40.50.150">
    <property type="entry name" value="Vaccinia Virus protein VP39"/>
    <property type="match status" value="1"/>
</dbReference>
<dbReference type="GO" id="GO:0032259">
    <property type="term" value="P:methylation"/>
    <property type="evidence" value="ECO:0007669"/>
    <property type="project" value="UniProtKB-KW"/>
</dbReference>
<reference evidence="4" key="1">
    <citation type="submission" date="2017-02" db="EMBL/GenBank/DDBJ databases">
        <authorList>
            <person name="Varghese N."/>
            <person name="Submissions S."/>
        </authorList>
    </citation>
    <scope>NUCLEOTIDE SEQUENCE [LARGE SCALE GENOMIC DNA]</scope>
    <source>
        <strain evidence="4">DSM 15739</strain>
    </source>
</reference>
<dbReference type="EMBL" id="FUWO01000006">
    <property type="protein sequence ID" value="SJZ48553.1"/>
    <property type="molecule type" value="Genomic_DNA"/>
</dbReference>
<accession>A0A1T4L1N4</accession>
<dbReference type="SUPFAM" id="SSF53335">
    <property type="entry name" value="S-adenosyl-L-methionine-dependent methyltransferases"/>
    <property type="match status" value="1"/>
</dbReference>
<sequence length="273" mass="31254">MGTYSALIETKNKITGDCKMNNYIKFNEDRWNNVKNDYTEALSHEEFEKVKNNPLSVGLTVGKIVPKEWFDKANGKKILGLACGGGQQGPAFASKGYDVTIMDFSKSQLEKDEMVANREGLKINTIQGDMTKPFPFENETFDIVFNPVSNAYIEDLENMYKEASRVLKKGGLLMVGFMNPWIYMYDADIVWDKPDEKLLLKFSLPFNSRKLEQEGKIQIDPEYGYEFSHTLEAQIRGQLKNGLAMIDFYESCDKRNRLSQYGNDYIATLCIKL</sequence>
<dbReference type="Proteomes" id="UP000189941">
    <property type="component" value="Unassembled WGS sequence"/>
</dbReference>
<dbReference type="GO" id="GO:0008757">
    <property type="term" value="F:S-adenosylmethionine-dependent methyltransferase activity"/>
    <property type="evidence" value="ECO:0007669"/>
    <property type="project" value="InterPro"/>
</dbReference>
<dbReference type="InterPro" id="IPR029063">
    <property type="entry name" value="SAM-dependent_MTases_sf"/>
</dbReference>
<feature type="domain" description="Methyltransferase type 11" evidence="2">
    <location>
        <begin position="80"/>
        <end position="174"/>
    </location>
</feature>
<dbReference type="InterPro" id="IPR013216">
    <property type="entry name" value="Methyltransf_11"/>
</dbReference>
<keyword evidence="3" id="KW-0830">Ubiquinone</keyword>
<evidence type="ECO:0000313" key="3">
    <source>
        <dbReference type="EMBL" id="SJZ48553.1"/>
    </source>
</evidence>
<dbReference type="Pfam" id="PF08241">
    <property type="entry name" value="Methyltransf_11"/>
    <property type="match status" value="1"/>
</dbReference>
<protein>
    <submittedName>
        <fullName evidence="3">Methylase involved in ubiquinone/menaquinone biosynthesis</fullName>
    </submittedName>
</protein>
<proteinExistence type="predicted"/>
<dbReference type="PANTHER" id="PTHR44068">
    <property type="entry name" value="ZGC:194242"/>
    <property type="match status" value="1"/>
</dbReference>
<dbReference type="CDD" id="cd02440">
    <property type="entry name" value="AdoMet_MTases"/>
    <property type="match status" value="1"/>
</dbReference>
<dbReference type="AlphaFoldDB" id="A0A1T4L1N4"/>
<keyword evidence="1" id="KW-0808">Transferase</keyword>
<evidence type="ECO:0000256" key="1">
    <source>
        <dbReference type="ARBA" id="ARBA00022679"/>
    </source>
</evidence>
<keyword evidence="4" id="KW-1185">Reference proteome</keyword>
<keyword evidence="3" id="KW-0489">Methyltransferase</keyword>
<dbReference type="STRING" id="1121925.SAMN02746011_00934"/>